<dbReference type="PROSITE" id="PS51257">
    <property type="entry name" value="PROKAR_LIPOPROTEIN"/>
    <property type="match status" value="1"/>
</dbReference>
<dbReference type="Gene3D" id="2.30.39.10">
    <property type="entry name" value="Alpha-1-antitrypsin, domain 1"/>
    <property type="match status" value="1"/>
</dbReference>
<dbReference type="InterPro" id="IPR000215">
    <property type="entry name" value="Serpin_fam"/>
</dbReference>
<evidence type="ECO:0000259" key="4">
    <source>
        <dbReference type="SMART" id="SM00093"/>
    </source>
</evidence>
<dbReference type="Gene3D" id="2.10.310.10">
    <property type="entry name" value="Serpins superfamily"/>
    <property type="match status" value="1"/>
</dbReference>
<feature type="signal peptide" evidence="3">
    <location>
        <begin position="1"/>
        <end position="24"/>
    </location>
</feature>
<dbReference type="InterPro" id="IPR023796">
    <property type="entry name" value="Serpin_dom"/>
</dbReference>
<feature type="domain" description="Serpin" evidence="4">
    <location>
        <begin position="82"/>
        <end position="442"/>
    </location>
</feature>
<dbReference type="FunFam" id="2.10.310.10:FF:000001">
    <property type="entry name" value="Serpin family A member 1"/>
    <property type="match status" value="1"/>
</dbReference>
<sequence>MTRIGKSGKVTLLVLLAIALLALACSREDASSAGEAVQTAPAEPQGESGPGATPETGEAVPKAQPVSVPAARVVGAINHFAFDLYSYLKKGEPGNLFYSPFSLSVAMGMTYEGARKQTAAEIRQVFHYPDDIDILRQGFSEVLARVNRKDKKYELRAANALWAQKNYPFLPEYFQAVEKYYGGRVTNLDFAGDTENSRLIINRWVEEQTNSRIKDLIPQDVITPLTRLVLTNAIYFKGLWEMQFPKKATAEADFRISADKTVRVPMMFLQDVEVNYFENEDLQAVELPYVGGEISMLVLLPKAELSRVESYLTSEKLEALRGMLTGREKVDIYLPRFKFETKYLMGGKEGLLGKMGMPTAFTMAADLSGLTGRKELYITEVVHQAFVEVNEEGTEAAAATAVIVGIKMVQRKPVFRADHPFLFIIQERQSGTILFLGRVVNPAK</sequence>
<dbReference type="EMBL" id="QUAH01000013">
    <property type="protein sequence ID" value="RFT15095.1"/>
    <property type="molecule type" value="Genomic_DNA"/>
</dbReference>
<protein>
    <submittedName>
        <fullName evidence="5">Serine protease inhibitor (Serpin family)</fullName>
    </submittedName>
</protein>
<keyword evidence="3" id="KW-0732">Signal</keyword>
<dbReference type="Proteomes" id="UP000257323">
    <property type="component" value="Unassembled WGS sequence"/>
</dbReference>
<dbReference type="InterPro" id="IPR023795">
    <property type="entry name" value="Serpin_CS"/>
</dbReference>
<accession>A0A3E2BK30</accession>
<dbReference type="PROSITE" id="PS00284">
    <property type="entry name" value="SERPIN"/>
    <property type="match status" value="1"/>
</dbReference>
<evidence type="ECO:0000313" key="6">
    <source>
        <dbReference type="Proteomes" id="UP000257323"/>
    </source>
</evidence>
<gene>
    <name evidence="5" type="ORF">OP8BY_0726</name>
</gene>
<proteinExistence type="inferred from homology"/>
<feature type="chain" id="PRO_5017744277" evidence="3">
    <location>
        <begin position="25"/>
        <end position="444"/>
    </location>
</feature>
<comment type="similarity">
    <text evidence="1">Belongs to the serpin family.</text>
</comment>
<dbReference type="InterPro" id="IPR042178">
    <property type="entry name" value="Serpin_sf_1"/>
</dbReference>
<dbReference type="GO" id="GO:0005615">
    <property type="term" value="C:extracellular space"/>
    <property type="evidence" value="ECO:0007669"/>
    <property type="project" value="InterPro"/>
</dbReference>
<dbReference type="CDD" id="cd19590">
    <property type="entry name" value="serpin_thermopin-like"/>
    <property type="match status" value="1"/>
</dbReference>
<name>A0A3E2BK30_9BACT</name>
<dbReference type="Pfam" id="PF00079">
    <property type="entry name" value="Serpin"/>
    <property type="match status" value="1"/>
</dbReference>
<evidence type="ECO:0000313" key="5">
    <source>
        <dbReference type="EMBL" id="RFT15095.1"/>
    </source>
</evidence>
<dbReference type="Gene3D" id="3.30.497.10">
    <property type="entry name" value="Antithrombin, subunit I, domain 2"/>
    <property type="match status" value="1"/>
</dbReference>
<dbReference type="SUPFAM" id="SSF56574">
    <property type="entry name" value="Serpins"/>
    <property type="match status" value="1"/>
</dbReference>
<comment type="caution">
    <text evidence="5">The sequence shown here is derived from an EMBL/GenBank/DDBJ whole genome shotgun (WGS) entry which is preliminary data.</text>
</comment>
<evidence type="ECO:0000256" key="3">
    <source>
        <dbReference type="SAM" id="SignalP"/>
    </source>
</evidence>
<dbReference type="PANTHER" id="PTHR11461">
    <property type="entry name" value="SERINE PROTEASE INHIBITOR, SERPIN"/>
    <property type="match status" value="1"/>
</dbReference>
<dbReference type="InterPro" id="IPR042185">
    <property type="entry name" value="Serpin_sf_2"/>
</dbReference>
<reference evidence="5 6" key="1">
    <citation type="submission" date="2018-08" db="EMBL/GenBank/DDBJ databases">
        <title>Genome analysis of the thermophilic bacterium of the candidate phylum Aminicenantes from deep subsurface aquifer revealed its physiology and ecological role.</title>
        <authorList>
            <person name="Kadnikov V.V."/>
            <person name="Mardanov A.V."/>
            <person name="Beletsky A.V."/>
            <person name="Karnachuk O.V."/>
            <person name="Ravin N.V."/>
        </authorList>
    </citation>
    <scope>NUCLEOTIDE SEQUENCE [LARGE SCALE GENOMIC DNA]</scope>
    <source>
        <strain evidence="5">BY38</strain>
    </source>
</reference>
<feature type="region of interest" description="Disordered" evidence="2">
    <location>
        <begin position="34"/>
        <end position="63"/>
    </location>
</feature>
<dbReference type="PANTHER" id="PTHR11461:SF211">
    <property type="entry name" value="GH10112P-RELATED"/>
    <property type="match status" value="1"/>
</dbReference>
<dbReference type="AlphaFoldDB" id="A0A3E2BK30"/>
<evidence type="ECO:0000256" key="2">
    <source>
        <dbReference type="SAM" id="MobiDB-lite"/>
    </source>
</evidence>
<organism evidence="5 6">
    <name type="scientific">Candidatus Saccharicenans subterraneus</name>
    <dbReference type="NCBI Taxonomy" id="2508984"/>
    <lineage>
        <taxon>Bacteria</taxon>
        <taxon>Candidatus Aminicenantota</taxon>
        <taxon>Candidatus Aminicenantia</taxon>
        <taxon>Candidatus Aminicenantales</taxon>
        <taxon>Candidatus Saccharicenantaceae</taxon>
        <taxon>Candidatus Saccharicenans</taxon>
    </lineage>
</organism>
<dbReference type="InterPro" id="IPR036186">
    <property type="entry name" value="Serpin_sf"/>
</dbReference>
<dbReference type="SMART" id="SM00093">
    <property type="entry name" value="SERPIN"/>
    <property type="match status" value="1"/>
</dbReference>
<dbReference type="GO" id="GO:0004867">
    <property type="term" value="F:serine-type endopeptidase inhibitor activity"/>
    <property type="evidence" value="ECO:0007669"/>
    <property type="project" value="InterPro"/>
</dbReference>
<evidence type="ECO:0000256" key="1">
    <source>
        <dbReference type="RuleBase" id="RU000411"/>
    </source>
</evidence>